<feature type="compositionally biased region" description="Basic and acidic residues" evidence="1">
    <location>
        <begin position="37"/>
        <end position="47"/>
    </location>
</feature>
<proteinExistence type="predicted"/>
<dbReference type="Proteomes" id="UP000321103">
    <property type="component" value="Unassembled WGS sequence"/>
</dbReference>
<protein>
    <submittedName>
        <fullName evidence="2">Uncharacterized protein</fullName>
    </submittedName>
</protein>
<keyword evidence="3" id="KW-1185">Reference proteome</keyword>
<evidence type="ECO:0000313" key="2">
    <source>
        <dbReference type="EMBL" id="GEO96549.1"/>
    </source>
</evidence>
<sequence>MRKRFTALFPPRARAVLRSAIFDRPGPSAAGVGAEGESLRRAADERTPTAAGRRWARSASSLPSAATGTVGRGRHPVEAASRPIVSRRISLVPPKIVSSREAR</sequence>
<evidence type="ECO:0000256" key="1">
    <source>
        <dbReference type="SAM" id="MobiDB-lite"/>
    </source>
</evidence>
<reference evidence="2 3" key="1">
    <citation type="submission" date="2019-07" db="EMBL/GenBank/DDBJ databases">
        <title>Whole genome shotgun sequence of Kocuria turfanensis NBRC 107627.</title>
        <authorList>
            <person name="Hosoyama A."/>
            <person name="Uohara A."/>
            <person name="Ohji S."/>
            <person name="Ichikawa N."/>
        </authorList>
    </citation>
    <scope>NUCLEOTIDE SEQUENCE [LARGE SCALE GENOMIC DNA]</scope>
    <source>
        <strain evidence="2 3">NBRC 107627</strain>
    </source>
</reference>
<organism evidence="2 3">
    <name type="scientific">Kocuria turfanensis</name>
    <dbReference type="NCBI Taxonomy" id="388357"/>
    <lineage>
        <taxon>Bacteria</taxon>
        <taxon>Bacillati</taxon>
        <taxon>Actinomycetota</taxon>
        <taxon>Actinomycetes</taxon>
        <taxon>Micrococcales</taxon>
        <taxon>Micrococcaceae</taxon>
        <taxon>Kocuria</taxon>
    </lineage>
</organism>
<accession>A0A512IFS1</accession>
<dbReference type="AlphaFoldDB" id="A0A512IFS1"/>
<feature type="compositionally biased region" description="Low complexity" evidence="1">
    <location>
        <begin position="50"/>
        <end position="61"/>
    </location>
</feature>
<name>A0A512IFS1_9MICC</name>
<comment type="caution">
    <text evidence="2">The sequence shown here is derived from an EMBL/GenBank/DDBJ whole genome shotgun (WGS) entry which is preliminary data.</text>
</comment>
<dbReference type="EMBL" id="BJZS01000089">
    <property type="protein sequence ID" value="GEO96549.1"/>
    <property type="molecule type" value="Genomic_DNA"/>
</dbReference>
<gene>
    <name evidence="2" type="ORF">KTU01_26720</name>
</gene>
<evidence type="ECO:0000313" key="3">
    <source>
        <dbReference type="Proteomes" id="UP000321103"/>
    </source>
</evidence>
<feature type="region of interest" description="Disordered" evidence="1">
    <location>
        <begin position="26"/>
        <end position="81"/>
    </location>
</feature>